<comment type="similarity">
    <text evidence="2">Belongs to the ABC transporter superfamily.</text>
</comment>
<gene>
    <name evidence="9" type="ORF">D7044_10625</name>
</gene>
<dbReference type="SMART" id="SM00382">
    <property type="entry name" value="AAA"/>
    <property type="match status" value="2"/>
</dbReference>
<evidence type="ECO:0000256" key="1">
    <source>
        <dbReference type="ARBA" id="ARBA00004202"/>
    </source>
</evidence>
<dbReference type="PROSITE" id="PS50893">
    <property type="entry name" value="ABC_TRANSPORTER_2"/>
    <property type="match status" value="2"/>
</dbReference>
<evidence type="ECO:0000256" key="5">
    <source>
        <dbReference type="ARBA" id="ARBA00022741"/>
    </source>
</evidence>
<keyword evidence="7" id="KW-0472">Membrane</keyword>
<dbReference type="InterPro" id="IPR003439">
    <property type="entry name" value="ABC_transporter-like_ATP-bd"/>
</dbReference>
<dbReference type="NCBIfam" id="NF007739">
    <property type="entry name" value="PRK10419.1"/>
    <property type="match status" value="2"/>
</dbReference>
<keyword evidence="5" id="KW-0547">Nucleotide-binding</keyword>
<dbReference type="NCBIfam" id="NF008453">
    <property type="entry name" value="PRK11308.1"/>
    <property type="match status" value="2"/>
</dbReference>
<dbReference type="CDD" id="cd03257">
    <property type="entry name" value="ABC_NikE_OppD_transporters"/>
    <property type="match status" value="2"/>
</dbReference>
<keyword evidence="3" id="KW-0813">Transport</keyword>
<name>A0A3A9YKM0_9ACTN</name>
<evidence type="ECO:0000259" key="8">
    <source>
        <dbReference type="PROSITE" id="PS50893"/>
    </source>
</evidence>
<dbReference type="AlphaFoldDB" id="A0A3A9YKM0"/>
<dbReference type="InterPro" id="IPR017871">
    <property type="entry name" value="ABC_transporter-like_CS"/>
</dbReference>
<keyword evidence="4" id="KW-1003">Cell membrane</keyword>
<dbReference type="Pfam" id="PF08352">
    <property type="entry name" value="oligo_HPY"/>
    <property type="match status" value="2"/>
</dbReference>
<dbReference type="InterPro" id="IPR003593">
    <property type="entry name" value="AAA+_ATPase"/>
</dbReference>
<dbReference type="InterPro" id="IPR050388">
    <property type="entry name" value="ABC_Ni/Peptide_Import"/>
</dbReference>
<dbReference type="Gene3D" id="3.40.50.300">
    <property type="entry name" value="P-loop containing nucleotide triphosphate hydrolases"/>
    <property type="match status" value="2"/>
</dbReference>
<comment type="caution">
    <text evidence="9">The sequence shown here is derived from an EMBL/GenBank/DDBJ whole genome shotgun (WGS) entry which is preliminary data.</text>
</comment>
<evidence type="ECO:0000313" key="9">
    <source>
        <dbReference type="EMBL" id="RKN34116.1"/>
    </source>
</evidence>
<dbReference type="GO" id="GO:0005886">
    <property type="term" value="C:plasma membrane"/>
    <property type="evidence" value="ECO:0007669"/>
    <property type="project" value="UniProtKB-SubCell"/>
</dbReference>
<dbReference type="GO" id="GO:0005524">
    <property type="term" value="F:ATP binding"/>
    <property type="evidence" value="ECO:0007669"/>
    <property type="project" value="UniProtKB-KW"/>
</dbReference>
<comment type="subcellular location">
    <subcellularLocation>
        <location evidence="1">Cell membrane</location>
        <topology evidence="1">Peripheral membrane protein</topology>
    </subcellularLocation>
</comment>
<dbReference type="Pfam" id="PF00005">
    <property type="entry name" value="ABC_tran"/>
    <property type="match status" value="2"/>
</dbReference>
<dbReference type="GO" id="GO:0016887">
    <property type="term" value="F:ATP hydrolysis activity"/>
    <property type="evidence" value="ECO:0007669"/>
    <property type="project" value="InterPro"/>
</dbReference>
<sequence>MSESTEPKVRQHQAAGDGTAVQPLLELRDLDTDIALRRGTVHALDGVSLEVMPGETLGVVGESGSGKTMTALSIMGLLPQGGQVTGGQILFEGRDLRSLPADEVRRTRGVRMGMVFQDPLTSLNPTMRIGYQVAEPLRVHEGVGKAEARERAVEILRRVGMPRPDRIVDNYPHELSGGMRQRVAIAMALVCSPRLLIADEPTTALDVTTQRQILELIDDLREEFGMAVILVTHDLGVIAGRADRVAVMYAGRVVETAATAELFRSPRHRYTEALMEALPETAVREAGKEARLYSIPGLPPDLSRPLTGCRFAPRCRHVTDECRSTDVALSGGEHQFACLHPVSGTPTGPVTLPAPVVREPAPVEAAAPVRVESTATPVLSVQNLVKNYAAHGRGLLRRNAGQVSAVADVSFEVAPGETFGLVGESGCGKSTVGRLAVGLERPSAGQILLDGTDLAGLAGRERRRMHRQVQLMFQDSYAAMNPRMRVDAILAEPLEIQKVGDGAARRARITSLLDQVGLSRRVLERYPHEFSGGQLQRIGLARSLALQPRLIVGDEPVSALDVSIQAQVLNLMRDLQRELGLAYVFISHDLSVVDYMADRIGVMYLGKLVEVGPAREVVRAARHPYTQALIDAVPSITPSATAARDGVTIQGELPSALNPPTGCRFRTRCPLAQEICETEPPLAGDRHQVACHFPLRPEADAVSAQTGTAA</sequence>
<dbReference type="Proteomes" id="UP000275865">
    <property type="component" value="Unassembled WGS sequence"/>
</dbReference>
<dbReference type="SUPFAM" id="SSF52540">
    <property type="entry name" value="P-loop containing nucleoside triphosphate hydrolases"/>
    <property type="match status" value="2"/>
</dbReference>
<dbReference type="RefSeq" id="WP_120688714.1">
    <property type="nucleotide sequence ID" value="NZ_RAZT01000004.1"/>
</dbReference>
<dbReference type="InterPro" id="IPR027417">
    <property type="entry name" value="P-loop_NTPase"/>
</dbReference>
<dbReference type="NCBIfam" id="TIGR01727">
    <property type="entry name" value="oligo_HPY"/>
    <property type="match status" value="2"/>
</dbReference>
<evidence type="ECO:0000256" key="7">
    <source>
        <dbReference type="ARBA" id="ARBA00023136"/>
    </source>
</evidence>
<protein>
    <submittedName>
        <fullName evidence="9">ABC transporter ATP-binding protein</fullName>
    </submittedName>
</protein>
<dbReference type="EMBL" id="RAZT01000004">
    <property type="protein sequence ID" value="RKN34116.1"/>
    <property type="molecule type" value="Genomic_DNA"/>
</dbReference>
<evidence type="ECO:0000256" key="4">
    <source>
        <dbReference type="ARBA" id="ARBA00022475"/>
    </source>
</evidence>
<evidence type="ECO:0000256" key="3">
    <source>
        <dbReference type="ARBA" id="ARBA00022448"/>
    </source>
</evidence>
<feature type="domain" description="ABC transporter" evidence="8">
    <location>
        <begin position="25"/>
        <end position="275"/>
    </location>
</feature>
<dbReference type="PANTHER" id="PTHR43297">
    <property type="entry name" value="OLIGOPEPTIDE TRANSPORT ATP-BINDING PROTEIN APPD"/>
    <property type="match status" value="1"/>
</dbReference>
<dbReference type="FunFam" id="3.40.50.300:FF:000016">
    <property type="entry name" value="Oligopeptide ABC transporter ATP-binding component"/>
    <property type="match status" value="2"/>
</dbReference>
<evidence type="ECO:0000256" key="2">
    <source>
        <dbReference type="ARBA" id="ARBA00005417"/>
    </source>
</evidence>
<proteinExistence type="inferred from homology"/>
<dbReference type="InterPro" id="IPR013563">
    <property type="entry name" value="Oligopep_ABC_C"/>
</dbReference>
<organism evidence="9 10">
    <name type="scientific">Micromonospora musae</name>
    <dbReference type="NCBI Taxonomy" id="1894970"/>
    <lineage>
        <taxon>Bacteria</taxon>
        <taxon>Bacillati</taxon>
        <taxon>Actinomycetota</taxon>
        <taxon>Actinomycetes</taxon>
        <taxon>Micromonosporales</taxon>
        <taxon>Micromonosporaceae</taxon>
        <taxon>Micromonospora</taxon>
    </lineage>
</organism>
<dbReference type="PANTHER" id="PTHR43297:SF2">
    <property type="entry name" value="DIPEPTIDE TRANSPORT ATP-BINDING PROTEIN DPPD"/>
    <property type="match status" value="1"/>
</dbReference>
<reference evidence="9 10" key="1">
    <citation type="submission" date="2018-09" db="EMBL/GenBank/DDBJ databases">
        <title>Micromonospora sp. nov. MS1-9, isolated from a root of Musa sp.</title>
        <authorList>
            <person name="Kuncharoen N."/>
            <person name="Kudo T."/>
            <person name="Ohkuma M."/>
            <person name="Yuki M."/>
            <person name="Tanasupawat S."/>
        </authorList>
    </citation>
    <scope>NUCLEOTIDE SEQUENCE [LARGE SCALE GENOMIC DNA]</scope>
    <source>
        <strain evidence="9 10">MS1-9</strain>
    </source>
</reference>
<dbReference type="PROSITE" id="PS00211">
    <property type="entry name" value="ABC_TRANSPORTER_1"/>
    <property type="match status" value="2"/>
</dbReference>
<feature type="domain" description="ABC transporter" evidence="8">
    <location>
        <begin position="379"/>
        <end position="630"/>
    </location>
</feature>
<dbReference type="GO" id="GO:0015833">
    <property type="term" value="P:peptide transport"/>
    <property type="evidence" value="ECO:0007669"/>
    <property type="project" value="InterPro"/>
</dbReference>
<keyword evidence="6 9" id="KW-0067">ATP-binding</keyword>
<evidence type="ECO:0000313" key="10">
    <source>
        <dbReference type="Proteomes" id="UP000275865"/>
    </source>
</evidence>
<accession>A0A3A9YKM0</accession>
<evidence type="ECO:0000256" key="6">
    <source>
        <dbReference type="ARBA" id="ARBA00022840"/>
    </source>
</evidence>